<protein>
    <recommendedName>
        <fullName evidence="3">Polynucleotide 5'-hydroxyl-kinase GRC3</fullName>
    </recommendedName>
    <alternativeName>
        <fullName evidence="2">Polynucleotide 5'-hydroxyl-kinase grc3</fullName>
    </alternativeName>
</protein>
<evidence type="ECO:0000256" key="9">
    <source>
        <dbReference type="SAM" id="MobiDB-lite"/>
    </source>
</evidence>
<dbReference type="InterPro" id="IPR003593">
    <property type="entry name" value="AAA+_ATPase"/>
</dbReference>
<feature type="region of interest" description="Disordered" evidence="9">
    <location>
        <begin position="456"/>
        <end position="511"/>
    </location>
</feature>
<dbReference type="Proteomes" id="UP000193986">
    <property type="component" value="Unassembled WGS sequence"/>
</dbReference>
<dbReference type="InterPro" id="IPR027417">
    <property type="entry name" value="P-loop_NTPase"/>
</dbReference>
<dbReference type="Gene3D" id="2.60.120.1030">
    <property type="entry name" value="Clp1, DNA binding domain"/>
    <property type="match status" value="1"/>
</dbReference>
<dbReference type="Pfam" id="PF16575">
    <property type="entry name" value="CLP1_P"/>
    <property type="match status" value="1"/>
</dbReference>
<evidence type="ECO:0000256" key="8">
    <source>
        <dbReference type="HAMAP-Rule" id="MF_03035"/>
    </source>
</evidence>
<comment type="subcellular location">
    <subcellularLocation>
        <location evidence="1 8">Nucleus</location>
    </subcellularLocation>
</comment>
<comment type="subunit">
    <text evidence="8">Component of a pre-mRNA cleavage factor complex. Interacts directly with PCF11.</text>
</comment>
<dbReference type="Pfam" id="PF06807">
    <property type="entry name" value="Clp1"/>
    <property type="match status" value="2"/>
</dbReference>
<feature type="compositionally biased region" description="Polar residues" evidence="9">
    <location>
        <begin position="456"/>
        <end position="465"/>
    </location>
</feature>
<dbReference type="HAMAP" id="MF_03035">
    <property type="entry name" value="Clp1"/>
    <property type="match status" value="1"/>
</dbReference>
<dbReference type="InterPro" id="IPR038239">
    <property type="entry name" value="Clp1_N_sf"/>
</dbReference>
<evidence type="ECO:0000313" key="12">
    <source>
        <dbReference type="Proteomes" id="UP000193986"/>
    </source>
</evidence>
<feature type="binding site" evidence="8">
    <location>
        <position position="18"/>
    </location>
    <ligand>
        <name>ATP</name>
        <dbReference type="ChEBI" id="CHEBI:30616"/>
    </ligand>
</feature>
<evidence type="ECO:0000256" key="7">
    <source>
        <dbReference type="ARBA" id="ARBA00023242"/>
    </source>
</evidence>
<reference evidence="11 12" key="1">
    <citation type="submission" date="2016-07" db="EMBL/GenBank/DDBJ databases">
        <title>Pervasive Adenine N6-methylation of Active Genes in Fungi.</title>
        <authorList>
            <consortium name="DOE Joint Genome Institute"/>
            <person name="Mondo S.J."/>
            <person name="Dannebaum R.O."/>
            <person name="Kuo R.C."/>
            <person name="Labutti K."/>
            <person name="Haridas S."/>
            <person name="Kuo A."/>
            <person name="Salamov A."/>
            <person name="Ahrendt S.R."/>
            <person name="Lipzen A."/>
            <person name="Sullivan W."/>
            <person name="Andreopoulos W.B."/>
            <person name="Clum A."/>
            <person name="Lindquist E."/>
            <person name="Daum C."/>
            <person name="Ramamoorthy G.K."/>
            <person name="Gryganskyi A."/>
            <person name="Culley D."/>
            <person name="Magnuson J.K."/>
            <person name="James T.Y."/>
            <person name="O'Malley M.A."/>
            <person name="Stajich J.E."/>
            <person name="Spatafora J.W."/>
            <person name="Visel A."/>
            <person name="Grigoriev I.V."/>
        </authorList>
    </citation>
    <scope>NUCLEOTIDE SEQUENCE [LARGE SCALE GENOMIC DNA]</scope>
    <source>
        <strain evidence="11 12">68-887.2</strain>
    </source>
</reference>
<dbReference type="FunCoup" id="A0A1Y2BKY7">
    <property type="interactions" value="520"/>
</dbReference>
<dbReference type="GO" id="GO:0051731">
    <property type="term" value="F:polynucleotide 5'-hydroxyl-kinase activity"/>
    <property type="evidence" value="ECO:0007669"/>
    <property type="project" value="InterPro"/>
</dbReference>
<comment type="caution">
    <text evidence="11">The sequence shown here is derived from an EMBL/GenBank/DDBJ whole genome shotgun (WGS) entry which is preliminary data.</text>
</comment>
<dbReference type="GO" id="GO:0005524">
    <property type="term" value="F:ATP binding"/>
    <property type="evidence" value="ECO:0007669"/>
    <property type="project" value="UniProtKB-UniRule"/>
</dbReference>
<evidence type="ECO:0000259" key="10">
    <source>
        <dbReference type="SMART" id="SM00382"/>
    </source>
</evidence>
<comment type="function">
    <text evidence="8">Required for endonucleolytic cleavage during polyadenylation-dependent pre-mRNA 3'-end formation.</text>
</comment>
<proteinExistence type="inferred from homology"/>
<feature type="region of interest" description="Disordered" evidence="9">
    <location>
        <begin position="180"/>
        <end position="208"/>
    </location>
</feature>
<evidence type="ECO:0000256" key="2">
    <source>
        <dbReference type="ARBA" id="ARBA00018706"/>
    </source>
</evidence>
<sequence>MAETSNQQIFIDLEPGSEWRFELEADENIAARVQSPNPVFINSDELPPVTWYPLLRHLKSSIYAPSYAKLEVSALPISQYTSTSTTQPQLVALHLALERQRILAKRHISGGPSNGQGYSNGTQPITRGPRVMVLGPPSSGKTTVVKNLINMALSSGMGWSVGVAGLDPASPANLIPGSLSLSTPSDPLPTHHLAHPLGSPPGSVPSSSTSADVSTLGWWFGHLEPTTRGTDVWRKLVTSVGEAWTKRCDKDVNALASGLIVDTSSAFINPMLGTRKDDPKARYSLVAQAIDTFSIDTLVVIGHEKLTIDLERLLSPRGVRVIRFPKSPGAVDLDDAAREIAHAQQVRAYFYGEPSIPREFEKLMGRMTVAEAGFSPYSFQIGWDTLTVLRVGEENAAPSTALPLGSSRILSPTRLTRVDPSGPAHVTRLLNTVLAIVAIDKQDRIPKIKPEATTDNIKIETQSTEAVDVKIENPVDNEDGQPAEEGEGEQEEEAGDAQEQEDAEDEDEVPYIEEVGWREVLGFIVITGIDHQKKKYTVLAPSPGRLPSTVALAGSIEWVDTE</sequence>
<organism evidence="11 12">
    <name type="scientific">Naematelia encephala</name>
    <dbReference type="NCBI Taxonomy" id="71784"/>
    <lineage>
        <taxon>Eukaryota</taxon>
        <taxon>Fungi</taxon>
        <taxon>Dikarya</taxon>
        <taxon>Basidiomycota</taxon>
        <taxon>Agaricomycotina</taxon>
        <taxon>Tremellomycetes</taxon>
        <taxon>Tremellales</taxon>
        <taxon>Naemateliaceae</taxon>
        <taxon>Naematelia</taxon>
    </lineage>
</organism>
<feature type="binding site" evidence="8">
    <location>
        <begin position="138"/>
        <end position="143"/>
    </location>
    <ligand>
        <name>ATP</name>
        <dbReference type="ChEBI" id="CHEBI:30616"/>
    </ligand>
</feature>
<feature type="domain" description="AAA+ ATPase" evidence="10">
    <location>
        <begin position="127"/>
        <end position="328"/>
    </location>
</feature>
<keyword evidence="7 8" id="KW-0539">Nucleus</keyword>
<dbReference type="EMBL" id="MCFC01000001">
    <property type="protein sequence ID" value="ORY35433.1"/>
    <property type="molecule type" value="Genomic_DNA"/>
</dbReference>
<dbReference type="InterPro" id="IPR028606">
    <property type="entry name" value="Clp1"/>
</dbReference>
<evidence type="ECO:0000256" key="6">
    <source>
        <dbReference type="ARBA" id="ARBA00022840"/>
    </source>
</evidence>
<dbReference type="STRING" id="71784.A0A1Y2BKY7"/>
<keyword evidence="6 8" id="KW-0067">ATP-binding</keyword>
<dbReference type="Pfam" id="PF16573">
    <property type="entry name" value="CLP1_N"/>
    <property type="match status" value="1"/>
</dbReference>
<name>A0A1Y2BKY7_9TREE</name>
<dbReference type="InterPro" id="IPR010655">
    <property type="entry name" value="Clp1_C"/>
</dbReference>
<comment type="similarity">
    <text evidence="8">Belongs to the Clp1 family. Clp1 subfamily.</text>
</comment>
<dbReference type="InterPro" id="IPR032319">
    <property type="entry name" value="CLP1_P"/>
</dbReference>
<dbReference type="InParanoid" id="A0A1Y2BKY7"/>
<evidence type="ECO:0000256" key="3">
    <source>
        <dbReference type="ARBA" id="ARBA00019824"/>
    </source>
</evidence>
<evidence type="ECO:0000256" key="4">
    <source>
        <dbReference type="ARBA" id="ARBA00022664"/>
    </source>
</evidence>
<evidence type="ECO:0000256" key="5">
    <source>
        <dbReference type="ARBA" id="ARBA00022741"/>
    </source>
</evidence>
<dbReference type="Gene3D" id="2.40.30.330">
    <property type="entry name" value="Pre-mRNA cleavage complex subunit Clp1, C-terminal domain"/>
    <property type="match status" value="1"/>
</dbReference>
<dbReference type="SMART" id="SM00382">
    <property type="entry name" value="AAA"/>
    <property type="match status" value="1"/>
</dbReference>
<dbReference type="GO" id="GO:0031124">
    <property type="term" value="P:mRNA 3'-end processing"/>
    <property type="evidence" value="ECO:0007669"/>
    <property type="project" value="UniProtKB-UniRule"/>
</dbReference>
<dbReference type="OrthoDB" id="258143at2759"/>
<keyword evidence="4 8" id="KW-0507">mRNA processing</keyword>
<dbReference type="PANTHER" id="PTHR12755">
    <property type="entry name" value="CLEAVAGE/POLYADENYLATION FACTOR IA SUBUNIT CLP1P"/>
    <property type="match status" value="1"/>
</dbReference>
<accession>A0A1Y2BKY7</accession>
<dbReference type="InterPro" id="IPR032324">
    <property type="entry name" value="Clp1_N"/>
</dbReference>
<dbReference type="InterPro" id="IPR038238">
    <property type="entry name" value="Clp1_C_sf"/>
</dbReference>
<evidence type="ECO:0000313" key="11">
    <source>
        <dbReference type="EMBL" id="ORY35433.1"/>
    </source>
</evidence>
<keyword evidence="12" id="KW-1185">Reference proteome</keyword>
<dbReference type="GO" id="GO:0006388">
    <property type="term" value="P:tRNA splicing, via endonucleolytic cleavage and ligation"/>
    <property type="evidence" value="ECO:0007669"/>
    <property type="project" value="TreeGrafter"/>
</dbReference>
<dbReference type="InterPro" id="IPR045116">
    <property type="entry name" value="Clp1/Grc3"/>
</dbReference>
<dbReference type="Gene3D" id="3.40.50.300">
    <property type="entry name" value="P-loop containing nucleotide triphosphate hydrolases"/>
    <property type="match status" value="1"/>
</dbReference>
<feature type="compositionally biased region" description="Acidic residues" evidence="9">
    <location>
        <begin position="475"/>
        <end position="511"/>
    </location>
</feature>
<dbReference type="GO" id="GO:0005849">
    <property type="term" value="C:mRNA cleavage factor complex"/>
    <property type="evidence" value="ECO:0007669"/>
    <property type="project" value="UniProtKB-UniRule"/>
</dbReference>
<dbReference type="AlphaFoldDB" id="A0A1Y2BKY7"/>
<evidence type="ECO:0000256" key="1">
    <source>
        <dbReference type="ARBA" id="ARBA00004123"/>
    </source>
</evidence>
<dbReference type="PANTHER" id="PTHR12755:SF6">
    <property type="entry name" value="POLYRIBONUCLEOTIDE 5'-HYDROXYL-KINASE CLP1"/>
    <property type="match status" value="1"/>
</dbReference>
<dbReference type="SUPFAM" id="SSF52540">
    <property type="entry name" value="P-loop containing nucleoside triphosphate hydrolases"/>
    <property type="match status" value="1"/>
</dbReference>
<gene>
    <name evidence="8" type="primary">CLP1</name>
    <name evidence="11" type="ORF">BCR39DRAFT_509714</name>
</gene>
<feature type="binding site" evidence="8">
    <location>
        <position position="59"/>
    </location>
    <ligand>
        <name>ATP</name>
        <dbReference type="ChEBI" id="CHEBI:30616"/>
    </ligand>
</feature>
<keyword evidence="5 8" id="KW-0547">Nucleotide-binding</keyword>